<dbReference type="EMBL" id="HBGU01010901">
    <property type="protein sequence ID" value="CAD9414337.1"/>
    <property type="molecule type" value="Transcribed_RNA"/>
</dbReference>
<organism evidence="2">
    <name type="scientific">Haptolina brevifila</name>
    <dbReference type="NCBI Taxonomy" id="156173"/>
    <lineage>
        <taxon>Eukaryota</taxon>
        <taxon>Haptista</taxon>
        <taxon>Haptophyta</taxon>
        <taxon>Prymnesiophyceae</taxon>
        <taxon>Prymnesiales</taxon>
        <taxon>Prymnesiaceae</taxon>
        <taxon>Haptolina</taxon>
    </lineage>
</organism>
<dbReference type="AlphaFoldDB" id="A0A7S2C3P9"/>
<proteinExistence type="predicted"/>
<protein>
    <submittedName>
        <fullName evidence="2">Uncharacterized protein</fullName>
    </submittedName>
</protein>
<name>A0A7S2C3P9_9EUKA</name>
<evidence type="ECO:0000313" key="2">
    <source>
        <dbReference type="EMBL" id="CAD9414337.1"/>
    </source>
</evidence>
<sequence>MAQEANKATLDLELASAGADAQAAQAATPLESLTTVLGSTSGGTLRRIARDLDSTSLLIKLSSSEARNVRRLAVKQISKALETSVRGATRRAAAKVAAPFSKRVQDDVATASPVQEWPSSETAEALERRTTVRAKTTAALLLRTHLDKQVAAGWRGVAASVSLLAVTLRVGLAALVRAAVRLTFVLPAKVLPDKVVATAAAGAAFLISKVGREISGVGRSLTALGEELSGQAKSRSAKGGAAEDESDDAMKKYPPVMGV</sequence>
<reference evidence="2" key="1">
    <citation type="submission" date="2021-01" db="EMBL/GenBank/DDBJ databases">
        <authorList>
            <person name="Corre E."/>
            <person name="Pelletier E."/>
            <person name="Niang G."/>
            <person name="Scheremetjew M."/>
            <person name="Finn R."/>
            <person name="Kale V."/>
            <person name="Holt S."/>
            <person name="Cochrane G."/>
            <person name="Meng A."/>
            <person name="Brown T."/>
            <person name="Cohen L."/>
        </authorList>
    </citation>
    <scope>NUCLEOTIDE SEQUENCE</scope>
    <source>
        <strain evidence="2">UTEX LB 985</strain>
    </source>
</reference>
<feature type="region of interest" description="Disordered" evidence="1">
    <location>
        <begin position="228"/>
        <end position="259"/>
    </location>
</feature>
<gene>
    <name evidence="2" type="ORF">CBRE1094_LOCUS6004</name>
</gene>
<evidence type="ECO:0000256" key="1">
    <source>
        <dbReference type="SAM" id="MobiDB-lite"/>
    </source>
</evidence>
<accession>A0A7S2C3P9</accession>